<feature type="transmembrane region" description="Helical" evidence="1">
    <location>
        <begin position="32"/>
        <end position="52"/>
    </location>
</feature>
<gene>
    <name evidence="2" type="ORF">AKJ66_03000</name>
</gene>
<evidence type="ECO:0008006" key="4">
    <source>
        <dbReference type="Google" id="ProtNLM"/>
    </source>
</evidence>
<dbReference type="EMBL" id="LHXP01000033">
    <property type="protein sequence ID" value="KXA93009.1"/>
    <property type="molecule type" value="Genomic_DNA"/>
</dbReference>
<keyword evidence="1" id="KW-0812">Transmembrane</keyword>
<reference evidence="2 3" key="1">
    <citation type="journal article" date="2016" name="Sci. Rep.">
        <title>Metabolic traits of an uncultured archaeal lineage -MSBL1- from brine pools of the Red Sea.</title>
        <authorList>
            <person name="Mwirichia R."/>
            <person name="Alam I."/>
            <person name="Rashid M."/>
            <person name="Vinu M."/>
            <person name="Ba-Alawi W."/>
            <person name="Anthony Kamau A."/>
            <person name="Kamanda Ngugi D."/>
            <person name="Goker M."/>
            <person name="Klenk H.P."/>
            <person name="Bajic V."/>
            <person name="Stingl U."/>
        </authorList>
    </citation>
    <scope>NUCLEOTIDE SEQUENCE [LARGE SCALE GENOMIC DNA]</scope>
    <source>
        <strain evidence="2">SCGC-AAA259E22</strain>
    </source>
</reference>
<dbReference type="Proteomes" id="UP000070657">
    <property type="component" value="Unassembled WGS sequence"/>
</dbReference>
<comment type="caution">
    <text evidence="2">The sequence shown here is derived from an EMBL/GenBank/DDBJ whole genome shotgun (WGS) entry which is preliminary data.</text>
</comment>
<keyword evidence="1" id="KW-0472">Membrane</keyword>
<accession>A0A133UFR0</accession>
<evidence type="ECO:0000313" key="2">
    <source>
        <dbReference type="EMBL" id="KXA93009.1"/>
    </source>
</evidence>
<dbReference type="AlphaFoldDB" id="A0A133UFR0"/>
<proteinExistence type="predicted"/>
<evidence type="ECO:0000313" key="3">
    <source>
        <dbReference type="Proteomes" id="UP000070657"/>
    </source>
</evidence>
<keyword evidence="1" id="KW-1133">Transmembrane helix</keyword>
<keyword evidence="3" id="KW-1185">Reference proteome</keyword>
<organism evidence="2 3">
    <name type="scientific">candidate division MSBL1 archaeon SCGC-AAA259E22</name>
    <dbReference type="NCBI Taxonomy" id="1698265"/>
    <lineage>
        <taxon>Archaea</taxon>
        <taxon>Methanobacteriati</taxon>
        <taxon>Methanobacteriota</taxon>
        <taxon>candidate division MSBL1</taxon>
    </lineage>
</organism>
<evidence type="ECO:0000256" key="1">
    <source>
        <dbReference type="SAM" id="Phobius"/>
    </source>
</evidence>
<name>A0A133UFR0_9EURY</name>
<protein>
    <recommendedName>
        <fullName evidence="4">Transmembrane protein</fullName>
    </recommendedName>
</protein>
<sequence>MDSPFPSMKPEHLQKPYSKEDHLESSCLSLTLFLRLILFLFYLYGIPVALFLSPNYFFTHRFPLLKFLGEKEGICPVIRRIRKGTSKSVWTHGQKAVRVSMSVSRMKDSPGGHFWTPLFSNLKGF</sequence>